<dbReference type="InterPro" id="IPR035684">
    <property type="entry name" value="ArgRS_core"/>
</dbReference>
<evidence type="ECO:0000256" key="8">
    <source>
        <dbReference type="ARBA" id="ARBA00049339"/>
    </source>
</evidence>
<dbReference type="InterPro" id="IPR005148">
    <property type="entry name" value="Arg-tRNA-synth_N"/>
</dbReference>
<evidence type="ECO:0000313" key="23">
    <source>
        <dbReference type="Proteomes" id="UP000229789"/>
    </source>
</evidence>
<gene>
    <name evidence="13" type="primary">argS</name>
    <name evidence="20" type="ORF">CO072_01095</name>
    <name evidence="19" type="ORF">CO124_01340</name>
    <name evidence="15" type="ORF">COS22_01865</name>
    <name evidence="14" type="ORF">COS45_01010</name>
    <name evidence="16" type="ORF">COW47_00505</name>
    <name evidence="13" type="ORF">COW69_00470</name>
    <name evidence="18" type="ORF">COY63_00905</name>
    <name evidence="17" type="ORF">COZ66_02525</name>
</gene>
<dbReference type="EMBL" id="PFSX01000028">
    <property type="protein sequence ID" value="PJC01490.1"/>
    <property type="molecule type" value="Genomic_DNA"/>
</dbReference>
<dbReference type="Gene3D" id="3.40.50.620">
    <property type="entry name" value="HUPs"/>
    <property type="match status" value="1"/>
</dbReference>
<accession>A0A2H9M763</accession>
<accession>A0A2G9LJM2</accession>
<feature type="domain" description="Arginyl tRNA synthetase N-terminal" evidence="12">
    <location>
        <begin position="4"/>
        <end position="69"/>
    </location>
</feature>
<evidence type="ECO:0000256" key="3">
    <source>
        <dbReference type="ARBA" id="ARBA00022598"/>
    </source>
</evidence>
<dbReference type="InterPro" id="IPR036695">
    <property type="entry name" value="Arg-tRNA-synth_N_sf"/>
</dbReference>
<dbReference type="SUPFAM" id="SSF55190">
    <property type="entry name" value="Arginyl-tRNA synthetase (ArgRS), N-terminal 'additional' domain"/>
    <property type="match status" value="1"/>
</dbReference>
<dbReference type="EMBL" id="PETW01000031">
    <property type="protein sequence ID" value="PIV46350.1"/>
    <property type="molecule type" value="Genomic_DNA"/>
</dbReference>
<evidence type="ECO:0000313" key="21">
    <source>
        <dbReference type="Proteomes" id="UP000228874"/>
    </source>
</evidence>
<dbReference type="EMBL" id="PEUT01000025">
    <property type="protein sequence ID" value="PIV13804.1"/>
    <property type="molecule type" value="Genomic_DNA"/>
</dbReference>
<dbReference type="PANTHER" id="PTHR11956:SF5">
    <property type="entry name" value="ARGININE--TRNA LIGASE, CYTOPLASMIC"/>
    <property type="match status" value="1"/>
</dbReference>
<dbReference type="SUPFAM" id="SSF47323">
    <property type="entry name" value="Anticodon-binding domain of a subclass of class I aminoacyl-tRNA synthetases"/>
    <property type="match status" value="1"/>
</dbReference>
<dbReference type="GO" id="GO:0005737">
    <property type="term" value="C:cytoplasm"/>
    <property type="evidence" value="ECO:0007669"/>
    <property type="project" value="UniProtKB-UniRule"/>
</dbReference>
<dbReference type="Proteomes" id="UP000230713">
    <property type="component" value="Unassembled WGS sequence"/>
</dbReference>
<name>A0A2G9LJM2_HUBC1</name>
<evidence type="ECO:0000313" key="17">
    <source>
        <dbReference type="EMBL" id="PIX27881.1"/>
    </source>
</evidence>
<sequence>MPILDFKTEIVEQLKCAGVEKIIILTPPDPKYGDASVFISNSAGVVGKIKTDKWIDRVDIAGKYLNFFVNKNKLIKETLHQIIEKQEHFGEMKKKEEVVVIEFPGLNPNKAGHIGNARNACLGDSISNILKKAGQNTIQIDYINDMGMPTAAVFWAVKNLKNLPAAEGLLERADFWQGSIYTKIKQLMEQDEKINAQVHKMAEMLEQKSNLKYNKEQKTLVNKCIKAQYQTWQRLGIKQPKFKIYESDIVFSGLLTKGIEILKKQGKIYEKDGCWVANLSQFEEFKGMKNPDKILVKSDGTATYTGKDIILQMWKFGLVEDKLFGGKWKGADKAITVVAVEQAYVMKVLSYILKLLSYEKQYKNSIHLSYGLVGFKEEAKISSRIGTTNLSITEILDEAKRRAKNISAEKQTEPNEIEKNETAEKIGTAAVKYYLLKTERKKDIKFDFDLALDLKGNAAPYLLYAYVRAQHILEKTSKKPAIFKVNCLTTIQTLPLIKLLAKFPEVVEKTAETYEPAEIAKYTYSLANEFNQFYRDVKVLGSCDEESLLFLVNCFAVVLKEALRLLGIDVVEKM</sequence>
<dbReference type="FunFam" id="1.10.730.10:FF:000006">
    <property type="entry name" value="Arginyl-tRNA synthetase 2, mitochondrial"/>
    <property type="match status" value="1"/>
</dbReference>
<dbReference type="EMBL" id="PFFF01000015">
    <property type="protein sequence ID" value="PIV89845.1"/>
    <property type="molecule type" value="Genomic_DNA"/>
</dbReference>
<dbReference type="EMBL" id="PCUF01000002">
    <property type="protein sequence ID" value="PIN66758.1"/>
    <property type="molecule type" value="Genomic_DNA"/>
</dbReference>
<organism evidence="13 23">
    <name type="scientific">Huberarchaeum crystalense</name>
    <dbReference type="NCBI Taxonomy" id="2014257"/>
    <lineage>
        <taxon>Archaea</taxon>
        <taxon>Candidatus Huberarchaeota</taxon>
        <taxon>Candidatus Huberarchaeia</taxon>
        <taxon>Candidatus Huberarchaeales</taxon>
        <taxon>Candidatus Huberarchaeaceae</taxon>
        <taxon>Candidatus Huberarchaeum</taxon>
    </lineage>
</organism>
<dbReference type="GO" id="GO:0006420">
    <property type="term" value="P:arginyl-tRNA aminoacylation"/>
    <property type="evidence" value="ECO:0007669"/>
    <property type="project" value="UniProtKB-UniRule"/>
</dbReference>
<accession>A0A2H9MN88</accession>
<dbReference type="Proteomes" id="UP000228874">
    <property type="component" value="Unassembled WGS sequence"/>
</dbReference>
<dbReference type="InterPro" id="IPR009080">
    <property type="entry name" value="tRNAsynth_Ia_anticodon-bd"/>
</dbReference>
<evidence type="ECO:0000313" key="19">
    <source>
        <dbReference type="EMBL" id="PJB04063.1"/>
    </source>
</evidence>
<protein>
    <recommendedName>
        <fullName evidence="2 9">Arginine--tRNA ligase</fullName>
        <ecNumber evidence="2 9">6.1.1.19</ecNumber>
    </recommendedName>
</protein>
<dbReference type="Proteomes" id="UP000230477">
    <property type="component" value="Unassembled WGS sequence"/>
</dbReference>
<keyword evidence="5 10" id="KW-0067">ATP-binding</keyword>
<evidence type="ECO:0000256" key="9">
    <source>
        <dbReference type="NCBIfam" id="TIGR00456"/>
    </source>
</evidence>
<dbReference type="Pfam" id="PF05746">
    <property type="entry name" value="DALR_1"/>
    <property type="match status" value="1"/>
</dbReference>
<evidence type="ECO:0000313" key="13">
    <source>
        <dbReference type="EMBL" id="PIN66758.1"/>
    </source>
</evidence>
<evidence type="ECO:0000313" key="14">
    <source>
        <dbReference type="EMBL" id="PIV13804.1"/>
    </source>
</evidence>
<evidence type="ECO:0000313" key="22">
    <source>
        <dbReference type="Proteomes" id="UP000228888"/>
    </source>
</evidence>
<accession>A0A2H9M2M6</accession>
<dbReference type="EC" id="6.1.1.19" evidence="2 9"/>
<dbReference type="SUPFAM" id="SSF52374">
    <property type="entry name" value="Nucleotidylyl transferase"/>
    <property type="match status" value="1"/>
</dbReference>
<reference evidence="21 22" key="2">
    <citation type="submission" date="2017-09" db="EMBL/GenBank/DDBJ databases">
        <title>Depth-based differentiation of microbial function through sediment-hosted aquifers and enrichment of novel symbionts in the deep terrestrial subsurface.</title>
        <authorList>
            <person name="Probst A.J."/>
            <person name="Ladd B."/>
            <person name="Jarett J.K."/>
            <person name="Geller-Mcgrath D.E."/>
            <person name="Sieber C.M.K."/>
            <person name="Emerson J.B."/>
            <person name="Anantharaman K."/>
            <person name="Thomas B.C."/>
            <person name="Malmstrom R."/>
            <person name="Stieglmeier M."/>
            <person name="Klingl A."/>
            <person name="Woyke T."/>
            <person name="Ryan C.M."/>
            <person name="Banfield J.F."/>
        </authorList>
    </citation>
    <scope>NUCLEOTIDE SEQUENCE [LARGE SCALE GENOMIC DNA]</scope>
</reference>
<dbReference type="Proteomes" id="UP000228989">
    <property type="component" value="Unassembled WGS sequence"/>
</dbReference>
<dbReference type="SMART" id="SM00836">
    <property type="entry name" value="DALR_1"/>
    <property type="match status" value="1"/>
</dbReference>
<evidence type="ECO:0000313" key="16">
    <source>
        <dbReference type="EMBL" id="PIV89845.1"/>
    </source>
</evidence>
<comment type="similarity">
    <text evidence="1 10">Belongs to the class-I aminoacyl-tRNA synthetase family.</text>
</comment>
<dbReference type="InterPro" id="IPR014729">
    <property type="entry name" value="Rossmann-like_a/b/a_fold"/>
</dbReference>
<dbReference type="Pfam" id="PF00750">
    <property type="entry name" value="tRNA-synt_1d"/>
    <property type="match status" value="1"/>
</dbReference>
<dbReference type="Proteomes" id="UP000229789">
    <property type="component" value="Unassembled WGS sequence"/>
</dbReference>
<evidence type="ECO:0000256" key="4">
    <source>
        <dbReference type="ARBA" id="ARBA00022741"/>
    </source>
</evidence>
<evidence type="ECO:0000313" key="20">
    <source>
        <dbReference type="EMBL" id="PJC01490.1"/>
    </source>
</evidence>
<dbReference type="PANTHER" id="PTHR11956">
    <property type="entry name" value="ARGINYL-TRNA SYNTHETASE"/>
    <property type="match status" value="1"/>
</dbReference>
<evidence type="ECO:0000256" key="5">
    <source>
        <dbReference type="ARBA" id="ARBA00022840"/>
    </source>
</evidence>
<dbReference type="EMBL" id="PFIH01000064">
    <property type="protein sequence ID" value="PIX27881.1"/>
    <property type="molecule type" value="Genomic_DNA"/>
</dbReference>
<dbReference type="InterPro" id="IPR001278">
    <property type="entry name" value="Arg-tRNA-ligase"/>
</dbReference>
<dbReference type="GO" id="GO:0005524">
    <property type="term" value="F:ATP binding"/>
    <property type="evidence" value="ECO:0007669"/>
    <property type="project" value="UniProtKB-KW"/>
</dbReference>
<dbReference type="Proteomes" id="UP000231232">
    <property type="component" value="Unassembled WGS sequence"/>
</dbReference>
<evidence type="ECO:0000313" key="18">
    <source>
        <dbReference type="EMBL" id="PIY99913.1"/>
    </source>
</evidence>
<accession>A0A2H9QSA5</accession>
<evidence type="ECO:0000256" key="7">
    <source>
        <dbReference type="ARBA" id="ARBA00023146"/>
    </source>
</evidence>
<evidence type="ECO:0000256" key="1">
    <source>
        <dbReference type="ARBA" id="ARBA00005594"/>
    </source>
</evidence>
<feature type="domain" description="DALR anticodon binding" evidence="11">
    <location>
        <begin position="462"/>
        <end position="574"/>
    </location>
</feature>
<evidence type="ECO:0000259" key="11">
    <source>
        <dbReference type="SMART" id="SM00836"/>
    </source>
</evidence>
<dbReference type="Gene3D" id="1.10.730.10">
    <property type="entry name" value="Isoleucyl-tRNA Synthetase, Domain 1"/>
    <property type="match status" value="1"/>
</dbReference>
<dbReference type="Proteomes" id="UP000228888">
    <property type="component" value="Unassembled WGS sequence"/>
</dbReference>
<keyword evidence="4 10" id="KW-0547">Nucleotide-binding</keyword>
<accession>A0A2H9P8W2</accession>
<dbReference type="AlphaFoldDB" id="A0A2G9LJM2"/>
<dbReference type="InterPro" id="IPR008909">
    <property type="entry name" value="DALR_anticod-bd"/>
</dbReference>
<proteinExistence type="inferred from homology"/>
<reference evidence="13 23" key="1">
    <citation type="submission" date="2017-09" db="EMBL/GenBank/DDBJ databases">
        <title>Depth-based differentiation of microbial function through sediment-hosted aquifers and enrichment of novel symbionts in the deep terrestrial subsurface.</title>
        <authorList>
            <person name="Probst A.J."/>
            <person name="Ladd B."/>
            <person name="Jarett J.K."/>
            <person name="Geller-Mcgrath D.E."/>
            <person name="Sieber C.M."/>
            <person name="Emerson J.B."/>
            <person name="Anantharaman K."/>
            <person name="Thomas B.C."/>
            <person name="Malmstrom R."/>
            <person name="Stieglmeier M."/>
            <person name="Klingl A."/>
            <person name="Woyke T."/>
            <person name="Ryan C.M."/>
            <person name="Banfield J.F."/>
        </authorList>
    </citation>
    <scope>NUCLEOTIDE SEQUENCE [LARGE SCALE GENOMIC DNA]</scope>
    <source>
        <strain evidence="15">CG02_land_8_20_14_3_00_31_209</strain>
        <strain evidence="14">CG03_land_8_20_14_0_80_31_114</strain>
        <strain evidence="16">CG17_big_fil_post_rev_8_21_14_2_50_31_73</strain>
        <strain evidence="13">CG18_big_fil_WC_8_21_14_2_50_31_19</strain>
        <strain evidence="18">CG_4_10_14_0_8_um_filter_31_133</strain>
        <strain evidence="17">CG_4_8_14_3_um_filter</strain>
        <strain evidence="20">CG_4_9_14_0_8_um_filter_31_21</strain>
        <strain evidence="19">CG_4_9_14_3_um_filter_31_125</strain>
    </source>
</reference>
<dbReference type="GO" id="GO:0004814">
    <property type="term" value="F:arginine-tRNA ligase activity"/>
    <property type="evidence" value="ECO:0007669"/>
    <property type="project" value="UniProtKB-UniRule"/>
</dbReference>
<dbReference type="Proteomes" id="UP000231449">
    <property type="component" value="Unassembled WGS sequence"/>
</dbReference>
<keyword evidence="6 10" id="KW-0648">Protein biosynthesis</keyword>
<evidence type="ECO:0000259" key="12">
    <source>
        <dbReference type="SMART" id="SM01016"/>
    </source>
</evidence>
<evidence type="ECO:0000256" key="10">
    <source>
        <dbReference type="RuleBase" id="RU363038"/>
    </source>
</evidence>
<comment type="catalytic activity">
    <reaction evidence="8">
        <text>tRNA(Arg) + L-arginine + ATP = L-arginyl-tRNA(Arg) + AMP + diphosphate</text>
        <dbReference type="Rhea" id="RHEA:20301"/>
        <dbReference type="Rhea" id="RHEA-COMP:9658"/>
        <dbReference type="Rhea" id="RHEA-COMP:9673"/>
        <dbReference type="ChEBI" id="CHEBI:30616"/>
        <dbReference type="ChEBI" id="CHEBI:32682"/>
        <dbReference type="ChEBI" id="CHEBI:33019"/>
        <dbReference type="ChEBI" id="CHEBI:78442"/>
        <dbReference type="ChEBI" id="CHEBI:78513"/>
        <dbReference type="ChEBI" id="CHEBI:456215"/>
        <dbReference type="EC" id="6.1.1.19"/>
    </reaction>
</comment>
<evidence type="ECO:0000256" key="6">
    <source>
        <dbReference type="ARBA" id="ARBA00022917"/>
    </source>
</evidence>
<dbReference type="EMBL" id="PFUW01000020">
    <property type="protein sequence ID" value="PJB04063.1"/>
    <property type="molecule type" value="Genomic_DNA"/>
</dbReference>
<evidence type="ECO:0000313" key="15">
    <source>
        <dbReference type="EMBL" id="PIV46350.1"/>
    </source>
</evidence>
<keyword evidence="3 10" id="KW-0436">Ligase</keyword>
<dbReference type="Gene3D" id="3.30.1360.70">
    <property type="entry name" value="Arginyl tRNA synthetase N-terminal domain"/>
    <property type="match status" value="1"/>
</dbReference>
<accession>A0A2H9N3F1</accession>
<keyword evidence="7 10" id="KW-0030">Aminoacyl-tRNA synthetase</keyword>
<dbReference type="EMBL" id="PFMG01000022">
    <property type="protein sequence ID" value="PIY99913.1"/>
    <property type="molecule type" value="Genomic_DNA"/>
</dbReference>
<accession>A0A2H9RD56</accession>
<comment type="caution">
    <text evidence="13">The sequence shown here is derived from an EMBL/GenBank/DDBJ whole genome shotgun (WGS) entry which is preliminary data.</text>
</comment>
<dbReference type="SMART" id="SM01016">
    <property type="entry name" value="Arg_tRNA_synt_N"/>
    <property type="match status" value="1"/>
</dbReference>
<dbReference type="NCBIfam" id="TIGR00456">
    <property type="entry name" value="argS"/>
    <property type="match status" value="1"/>
</dbReference>
<evidence type="ECO:0000256" key="2">
    <source>
        <dbReference type="ARBA" id="ARBA00012837"/>
    </source>
</evidence>
<dbReference type="PRINTS" id="PR01038">
    <property type="entry name" value="TRNASYNTHARG"/>
</dbReference>